<feature type="compositionally biased region" description="Basic residues" evidence="1">
    <location>
        <begin position="47"/>
        <end position="57"/>
    </location>
</feature>
<comment type="caution">
    <text evidence="5">The sequence shown here is derived from an EMBL/GenBank/DDBJ whole genome shotgun (WGS) entry which is preliminary data.</text>
</comment>
<evidence type="ECO:0000313" key="2">
    <source>
        <dbReference type="EMBL" id="KAA1075757.1"/>
    </source>
</evidence>
<dbReference type="EMBL" id="VDEP01000088">
    <property type="protein sequence ID" value="KAA1132232.1"/>
    <property type="molecule type" value="Genomic_DNA"/>
</dbReference>
<dbReference type="EMBL" id="VSWC01000119">
    <property type="protein sequence ID" value="KAA1083162.1"/>
    <property type="molecule type" value="Genomic_DNA"/>
</dbReference>
<dbReference type="EMBL" id="VDEP01000089">
    <property type="protein sequence ID" value="KAA1132221.1"/>
    <property type="molecule type" value="Genomic_DNA"/>
</dbReference>
<accession>A0A5B0S3A9</accession>
<dbReference type="AlphaFoldDB" id="A0A5B0S3A9"/>
<organism evidence="5 7">
    <name type="scientific">Puccinia graminis f. sp. tritici</name>
    <dbReference type="NCBI Taxonomy" id="56615"/>
    <lineage>
        <taxon>Eukaryota</taxon>
        <taxon>Fungi</taxon>
        <taxon>Dikarya</taxon>
        <taxon>Basidiomycota</taxon>
        <taxon>Pucciniomycotina</taxon>
        <taxon>Pucciniomycetes</taxon>
        <taxon>Pucciniales</taxon>
        <taxon>Pucciniaceae</taxon>
        <taxon>Puccinia</taxon>
    </lineage>
</organism>
<evidence type="ECO:0000313" key="3">
    <source>
        <dbReference type="EMBL" id="KAA1083162.1"/>
    </source>
</evidence>
<evidence type="ECO:0000313" key="7">
    <source>
        <dbReference type="Proteomes" id="UP000325313"/>
    </source>
</evidence>
<feature type="region of interest" description="Disordered" evidence="1">
    <location>
        <begin position="1"/>
        <end position="22"/>
    </location>
</feature>
<dbReference type="Proteomes" id="UP000324748">
    <property type="component" value="Unassembled WGS sequence"/>
</dbReference>
<evidence type="ECO:0000313" key="6">
    <source>
        <dbReference type="Proteomes" id="UP000324748"/>
    </source>
</evidence>
<name>A0A5B0S3A9_PUCGR</name>
<evidence type="ECO:0000313" key="4">
    <source>
        <dbReference type="EMBL" id="KAA1132221.1"/>
    </source>
</evidence>
<dbReference type="EMBL" id="VSWC01000147">
    <property type="protein sequence ID" value="KAA1075757.1"/>
    <property type="molecule type" value="Genomic_DNA"/>
</dbReference>
<feature type="compositionally biased region" description="Low complexity" evidence="1">
    <location>
        <begin position="78"/>
        <end position="107"/>
    </location>
</feature>
<proteinExistence type="predicted"/>
<feature type="region of interest" description="Disordered" evidence="1">
    <location>
        <begin position="35"/>
        <end position="107"/>
    </location>
</feature>
<sequence>MDDEEAYSTSVPDFKHPTLLGYSSHASISPLSLVGFVSRHSPEGNKKGKKKPSKTRKPPIDKTSSPLNPALDSYQLRPSTSNPATTNTTTTTNITHTSTDNINTHLV</sequence>
<evidence type="ECO:0000313" key="5">
    <source>
        <dbReference type="EMBL" id="KAA1132232.1"/>
    </source>
</evidence>
<protein>
    <submittedName>
        <fullName evidence="5">Uncharacterized protein</fullName>
    </submittedName>
</protein>
<keyword evidence="6" id="KW-1185">Reference proteome</keyword>
<reference evidence="6 7" key="1">
    <citation type="submission" date="2019-05" db="EMBL/GenBank/DDBJ databases">
        <title>Emergence of the Ug99 lineage of the wheat stem rust pathogen through somatic hybridization.</title>
        <authorList>
            <person name="Li F."/>
            <person name="Upadhyaya N.M."/>
            <person name="Sperschneider J."/>
            <person name="Matny O."/>
            <person name="Nguyen-Phuc H."/>
            <person name="Mago R."/>
            <person name="Raley C."/>
            <person name="Miller M.E."/>
            <person name="Silverstein K.A.T."/>
            <person name="Henningsen E."/>
            <person name="Hirsch C.D."/>
            <person name="Visser B."/>
            <person name="Pretorius Z.A."/>
            <person name="Steffenson B.J."/>
            <person name="Schwessinger B."/>
            <person name="Dodds P.N."/>
            <person name="Figueroa M."/>
        </authorList>
    </citation>
    <scope>NUCLEOTIDE SEQUENCE [LARGE SCALE GENOMIC DNA]</scope>
    <source>
        <strain evidence="2">21-0</strain>
        <strain evidence="5 7">Ug99</strain>
    </source>
</reference>
<dbReference type="Proteomes" id="UP000325313">
    <property type="component" value="Unassembled WGS sequence"/>
</dbReference>
<evidence type="ECO:0000256" key="1">
    <source>
        <dbReference type="SAM" id="MobiDB-lite"/>
    </source>
</evidence>
<gene>
    <name evidence="2" type="ORF">PGT21_000402</name>
    <name evidence="3" type="ORF">PGT21_026772</name>
    <name evidence="5" type="ORF">PGTUg99_002558</name>
    <name evidence="4" type="ORF">PGTUg99_003325</name>
</gene>